<dbReference type="AlphaFoldDB" id="A0AAV9QLC6"/>
<comment type="caution">
    <text evidence="2">The sequence shown here is derived from an EMBL/GenBank/DDBJ whole genome shotgun (WGS) entry which is preliminary data.</text>
</comment>
<feature type="compositionally biased region" description="Basic and acidic residues" evidence="1">
    <location>
        <begin position="120"/>
        <end position="133"/>
    </location>
</feature>
<feature type="compositionally biased region" description="Polar residues" evidence="1">
    <location>
        <begin position="27"/>
        <end position="36"/>
    </location>
</feature>
<evidence type="ECO:0000256" key="1">
    <source>
        <dbReference type="SAM" id="MobiDB-lite"/>
    </source>
</evidence>
<name>A0AAV9QLC6_9PEZI</name>
<evidence type="ECO:0000313" key="2">
    <source>
        <dbReference type="EMBL" id="KAK5543987.1"/>
    </source>
</evidence>
<sequence>MSDTIREEETNSTPRGTPRPGRRQRRATISAQSSDTVTRDSEGQDISVGLGLPFLATVSKGRLNVSEASIPAPKSSDISAQGQVFTPTHEHPEKRELANTATAQADPTELVDPAAPAAAVHDDSEHEATPGKEGDEEINSPSTGLAGFVTKPSAKSETALDQIRATLPELAPFDSSALPEIRVHRPSGTIMATPLGASAANSVGVPATPATSAVGETPAGAATAPLDGITKMPPTTGLPVDLASVTNAVPMDPTALNLPVTGLPNIPGVPLGGKVGKRRKVVRKARKVVVRKQLLRLILGRELANVVQPLLKQTTSGVAGAPLPVDGASDLSSVHSVRNERKRDMRRKQLDRMIYIAKIYAATEELEKCPTCRGLITTRHIRKCRRLELERDRPGMKIIDRHAAAWAKVAQVQCRCPKRLTARAEGAGSIGDV</sequence>
<proteinExistence type="predicted"/>
<reference evidence="2 3" key="1">
    <citation type="submission" date="2023-06" db="EMBL/GenBank/DDBJ databases">
        <title>Black Yeasts Isolated from many extreme environments.</title>
        <authorList>
            <person name="Coleine C."/>
            <person name="Stajich J.E."/>
            <person name="Selbmann L."/>
        </authorList>
    </citation>
    <scope>NUCLEOTIDE SEQUENCE [LARGE SCALE GENOMIC DNA]</scope>
    <source>
        <strain evidence="2 3">CCFEE 5887</strain>
    </source>
</reference>
<protein>
    <submittedName>
        <fullName evidence="2">Uncharacterized protein</fullName>
    </submittedName>
</protein>
<dbReference type="Proteomes" id="UP001345827">
    <property type="component" value="Unassembled WGS sequence"/>
</dbReference>
<gene>
    <name evidence="2" type="ORF">LTR25_001602</name>
</gene>
<keyword evidence="3" id="KW-1185">Reference proteome</keyword>
<accession>A0AAV9QLC6</accession>
<evidence type="ECO:0000313" key="3">
    <source>
        <dbReference type="Proteomes" id="UP001345827"/>
    </source>
</evidence>
<feature type="compositionally biased region" description="Basic and acidic residues" evidence="1">
    <location>
        <begin position="88"/>
        <end position="97"/>
    </location>
</feature>
<feature type="region of interest" description="Disordered" evidence="1">
    <location>
        <begin position="1"/>
        <end position="49"/>
    </location>
</feature>
<dbReference type="EMBL" id="JAXLQG010000002">
    <property type="protein sequence ID" value="KAK5543987.1"/>
    <property type="molecule type" value="Genomic_DNA"/>
</dbReference>
<feature type="compositionally biased region" description="Polar residues" evidence="1">
    <location>
        <begin position="76"/>
        <end position="86"/>
    </location>
</feature>
<organism evidence="2 3">
    <name type="scientific">Vermiconidia calcicola</name>
    <dbReference type="NCBI Taxonomy" id="1690605"/>
    <lineage>
        <taxon>Eukaryota</taxon>
        <taxon>Fungi</taxon>
        <taxon>Dikarya</taxon>
        <taxon>Ascomycota</taxon>
        <taxon>Pezizomycotina</taxon>
        <taxon>Dothideomycetes</taxon>
        <taxon>Dothideomycetidae</taxon>
        <taxon>Mycosphaerellales</taxon>
        <taxon>Extremaceae</taxon>
        <taxon>Vermiconidia</taxon>
    </lineage>
</organism>
<feature type="region of interest" description="Disordered" evidence="1">
    <location>
        <begin position="68"/>
        <end position="153"/>
    </location>
</feature>